<sequence length="163" mass="18806">MYWELGLLDLWLSPAKDVSPYFGGTYQAYAEHYRISERTMAYGLERSKETRDIILKLHYLTFVLLRSEPRGKTWMELQRELLTSYREYVSGCLQGRKSAPAHTIGVWIEGALSAAGPLMARPGIIRNDAYAEWAQWIFGLAEESLTFPREEKKEYAFTGSGRR</sequence>
<protein>
    <submittedName>
        <fullName evidence="1">Uncharacterized protein</fullName>
    </submittedName>
</protein>
<evidence type="ECO:0000313" key="2">
    <source>
        <dbReference type="Proteomes" id="UP000217257"/>
    </source>
</evidence>
<accession>A0A250JFG4</accession>
<dbReference type="EMBL" id="CP022098">
    <property type="protein sequence ID" value="ATB42212.1"/>
    <property type="molecule type" value="Genomic_DNA"/>
</dbReference>
<evidence type="ECO:0000313" key="1">
    <source>
        <dbReference type="EMBL" id="ATB42212.1"/>
    </source>
</evidence>
<gene>
    <name evidence="1" type="ORF">CYFUS_007689</name>
</gene>
<reference evidence="1 2" key="1">
    <citation type="submission" date="2017-06" db="EMBL/GenBank/DDBJ databases">
        <title>Sequencing and comparative analysis of myxobacterial genomes.</title>
        <authorList>
            <person name="Rupp O."/>
            <person name="Goesmann A."/>
            <person name="Sogaard-Andersen L."/>
        </authorList>
    </citation>
    <scope>NUCLEOTIDE SEQUENCE [LARGE SCALE GENOMIC DNA]</scope>
    <source>
        <strain evidence="1 2">DSM 52655</strain>
    </source>
</reference>
<dbReference type="AlphaFoldDB" id="A0A250JFG4"/>
<name>A0A250JFG4_9BACT</name>
<organism evidence="1 2">
    <name type="scientific">Cystobacter fuscus</name>
    <dbReference type="NCBI Taxonomy" id="43"/>
    <lineage>
        <taxon>Bacteria</taxon>
        <taxon>Pseudomonadati</taxon>
        <taxon>Myxococcota</taxon>
        <taxon>Myxococcia</taxon>
        <taxon>Myxococcales</taxon>
        <taxon>Cystobacterineae</taxon>
        <taxon>Archangiaceae</taxon>
        <taxon>Cystobacter</taxon>
    </lineage>
</organism>
<dbReference type="KEGG" id="cfus:CYFUS_007689"/>
<dbReference type="Proteomes" id="UP000217257">
    <property type="component" value="Chromosome"/>
</dbReference>
<proteinExistence type="predicted"/>